<dbReference type="PROSITE" id="PS51354">
    <property type="entry name" value="GLUTAREDOXIN_2"/>
    <property type="match status" value="1"/>
</dbReference>
<dbReference type="InterPro" id="IPR036249">
    <property type="entry name" value="Thioredoxin-like_sf"/>
</dbReference>
<dbReference type="Proteomes" id="UP001060070">
    <property type="component" value="Chromosome"/>
</dbReference>
<dbReference type="SUPFAM" id="SSF109854">
    <property type="entry name" value="DinB/YfiT-like putative metalloenzymes"/>
    <property type="match status" value="1"/>
</dbReference>
<dbReference type="RefSeq" id="WP_024504884.1">
    <property type="nucleotide sequence ID" value="NZ_CP088147.1"/>
</dbReference>
<proteinExistence type="predicted"/>
<dbReference type="Gene3D" id="3.40.30.10">
    <property type="entry name" value="Glutaredoxin"/>
    <property type="match status" value="1"/>
</dbReference>
<accession>A0AB38TIB9</accession>
<dbReference type="Pfam" id="PF00462">
    <property type="entry name" value="Glutaredoxin"/>
    <property type="match status" value="1"/>
</dbReference>
<gene>
    <name evidence="2" type="ORF">LRP29_13945</name>
</gene>
<dbReference type="InterPro" id="IPR002109">
    <property type="entry name" value="Glutaredoxin"/>
</dbReference>
<sequence>MYTDPIRVFWVPGCSACVKTKEFLTSLGVPFESVNLLENEQGAADLAKLGAKSLPVVSRGEKFTFAQSLDQVAEFVGRKRDGVERLPPEELHRRWQEFLAVARSLIVEIPVDKLGHHPIPNRLERTVLGLAYHIFQIPDVFVRNVAGEFEDWAHYVNLPAPDDMKNNADILAFADASIATLTGWWDGLQDRACLWTVRTYYGVRSGWEVLERQTWHSAQHTRQLQAVLEGFDIPLSKTVDAKLYDGLPMPVALWE</sequence>
<dbReference type="Gene3D" id="1.20.120.450">
    <property type="entry name" value="dinb family like domain"/>
    <property type="match status" value="1"/>
</dbReference>
<reference evidence="2 3" key="1">
    <citation type="journal article" date="2022" name="Microbiol. Resour. Announc.">
        <title>Complete Genome Sequence of Mesorhizobium ciceri Strain R30, a Rhizobium Used as a Commercial Inoculant for Chickpea in Argentina.</title>
        <authorList>
            <person name="Foresto E."/>
            <person name="Revale S."/>
            <person name="Primo E."/>
            <person name="Nievas F."/>
            <person name="Carezzano E."/>
            <person name="Puente M."/>
            <person name="Alzari P."/>
            <person name="Mart M."/>
            <person name="Ben-Assaya M."/>
            <person name="Mornico D."/>
            <person name="Santoro M."/>
            <person name="Mart F."/>
            <person name="Giordano W."/>
            <person name="Bogino P."/>
        </authorList>
    </citation>
    <scope>NUCLEOTIDE SEQUENCE [LARGE SCALE GENOMIC DNA]</scope>
    <source>
        <strain evidence="2 3">R30</strain>
    </source>
</reference>
<dbReference type="CDD" id="cd02976">
    <property type="entry name" value="NrdH"/>
    <property type="match status" value="1"/>
</dbReference>
<evidence type="ECO:0000313" key="2">
    <source>
        <dbReference type="EMBL" id="UTU54419.1"/>
    </source>
</evidence>
<name>A0AB38TIB9_9HYPH</name>
<dbReference type="EMBL" id="CP088147">
    <property type="protein sequence ID" value="UTU54419.1"/>
    <property type="molecule type" value="Genomic_DNA"/>
</dbReference>
<dbReference type="SUPFAM" id="SSF52833">
    <property type="entry name" value="Thioredoxin-like"/>
    <property type="match status" value="1"/>
</dbReference>
<evidence type="ECO:0000259" key="1">
    <source>
        <dbReference type="Pfam" id="PF00462"/>
    </source>
</evidence>
<protein>
    <submittedName>
        <fullName evidence="2">NrdH-redoxin</fullName>
    </submittedName>
</protein>
<feature type="domain" description="Glutaredoxin" evidence="1">
    <location>
        <begin position="7"/>
        <end position="60"/>
    </location>
</feature>
<evidence type="ECO:0000313" key="3">
    <source>
        <dbReference type="Proteomes" id="UP001060070"/>
    </source>
</evidence>
<dbReference type="InterPro" id="IPR034660">
    <property type="entry name" value="DinB/YfiT-like"/>
</dbReference>
<dbReference type="AlphaFoldDB" id="A0AB38TIB9"/>
<organism evidence="2 3">
    <name type="scientific">Mesorhizobium ciceri</name>
    <dbReference type="NCBI Taxonomy" id="39645"/>
    <lineage>
        <taxon>Bacteria</taxon>
        <taxon>Pseudomonadati</taxon>
        <taxon>Pseudomonadota</taxon>
        <taxon>Alphaproteobacteria</taxon>
        <taxon>Hyphomicrobiales</taxon>
        <taxon>Phyllobacteriaceae</taxon>
        <taxon>Mesorhizobium</taxon>
    </lineage>
</organism>
<keyword evidence="3" id="KW-1185">Reference proteome</keyword>